<dbReference type="SUPFAM" id="SSF52047">
    <property type="entry name" value="RNI-like"/>
    <property type="match status" value="1"/>
</dbReference>
<dbReference type="STRING" id="97359.A0A550BU06"/>
<evidence type="ECO:0000256" key="1">
    <source>
        <dbReference type="SAM" id="MobiDB-lite"/>
    </source>
</evidence>
<keyword evidence="3" id="KW-1185">Reference proteome</keyword>
<dbReference type="OrthoDB" id="2638553at2759"/>
<comment type="caution">
    <text evidence="2">The sequence shown here is derived from an EMBL/GenBank/DDBJ whole genome shotgun (WGS) entry which is preliminary data.</text>
</comment>
<dbReference type="EMBL" id="VDMD01000082">
    <property type="protein sequence ID" value="TRM56028.1"/>
    <property type="molecule type" value="Genomic_DNA"/>
</dbReference>
<dbReference type="Gene3D" id="2.60.120.650">
    <property type="entry name" value="Cupin"/>
    <property type="match status" value="1"/>
</dbReference>
<accession>A0A550BU06</accession>
<name>A0A550BU06_9AGAR</name>
<evidence type="ECO:0008006" key="4">
    <source>
        <dbReference type="Google" id="ProtNLM"/>
    </source>
</evidence>
<feature type="region of interest" description="Disordered" evidence="1">
    <location>
        <begin position="1"/>
        <end position="25"/>
    </location>
</feature>
<protein>
    <recommendedName>
        <fullName evidence="4">JmjC domain-containing protein</fullName>
    </recommendedName>
</protein>
<proteinExistence type="predicted"/>
<gene>
    <name evidence="2" type="ORF">BD626DRAFT_576193</name>
</gene>
<reference evidence="2 3" key="1">
    <citation type="journal article" date="2019" name="New Phytol.">
        <title>Comparative genomics reveals unique wood-decay strategies and fruiting body development in the Schizophyllaceae.</title>
        <authorList>
            <person name="Almasi E."/>
            <person name="Sahu N."/>
            <person name="Krizsan K."/>
            <person name="Balint B."/>
            <person name="Kovacs G.M."/>
            <person name="Kiss B."/>
            <person name="Cseklye J."/>
            <person name="Drula E."/>
            <person name="Henrissat B."/>
            <person name="Nagy I."/>
            <person name="Chovatia M."/>
            <person name="Adam C."/>
            <person name="LaButti K."/>
            <person name="Lipzen A."/>
            <person name="Riley R."/>
            <person name="Grigoriev I.V."/>
            <person name="Nagy L.G."/>
        </authorList>
    </citation>
    <scope>NUCLEOTIDE SEQUENCE [LARGE SCALE GENOMIC DNA]</scope>
    <source>
        <strain evidence="2 3">NL-1724</strain>
    </source>
</reference>
<evidence type="ECO:0000313" key="3">
    <source>
        <dbReference type="Proteomes" id="UP000320762"/>
    </source>
</evidence>
<evidence type="ECO:0000313" key="2">
    <source>
        <dbReference type="EMBL" id="TRM56028.1"/>
    </source>
</evidence>
<sequence>MPDDPAQRADGLAVPPGGPLNKRQRDGNVLHEDVMILENACQLPASHECPDMVAHISYPSRPRAAIVADYEGGGDPTGDICFWEKTLKCNSAIKRDFQDGRRMADGQPVVYSKATLGEFCQSIDRTGQITALMDIKPGIHFVDAVVDDLADGHQEVRSPSFGHHLQSYGMHPAAEQASENWCLAHKAGFFTPAHHDAFGLATSIETVGDGQKMWVLLRFEDPEGRALTREEILRRGKLTVSNTSGNGASHPQLKVEDKTFAVRACVVWAKAGCRILQPPGQSHMVFTPVNCTTLGKQFLCYIFMHLTEYTRALDAQTKGAGTNQALDVMHHMIIHMAAALPARIAQGDKFRCKPLIGLCLMVVHPENYISPLWAREYRGDALAFVKRLSRGRNKWVLTLTDMLALAVAERVLDRLAADGFNVGPDYILQGSSWRDPGDEVACLDGELQDLVDVDEVTLRHMHKTVGMAFPTELLIMVALNADTPTLCAFALTCRRLHFVVRGVLHRHVIVDEKRAHLHLKDVVRFVRDLELYHPAPFIDALARSVSLPNLRRLVYGLPTYAILDGDVSPDLSVTQGESASTRRLRRWIAAAVNLECFEFAVYLTEPDALSLVASLSSHDHLRVLVIRSFAVFPPDPGSSIPSITIPTFRWSALQELTIGGCLDSHLLSWAFPATGLPSLTYLDLSKSSEFMPSQFFVLLRSVHTTLRVVSLGVDMIMPSEFAPAPLPLSLGCTLEQLVEVRVRMSTRHRRRVAELDAVNALLHLLARESASALRVLSLDFYVNTALVRAYGPHARSWFRWADPTGAFDQAVGPTYWPAFSRATLSTGTVLHVHISTWDDSGNAVADAAPGYSDSPPAFVPWRKAVRDNIQKCARLSEFNSRVTFSCKRYLSPDGDARPPEPDDLLASQSLDIGLMLEMVLSEDIPLVYNWDGESMLG</sequence>
<organism evidence="2 3">
    <name type="scientific">Schizophyllum amplum</name>
    <dbReference type="NCBI Taxonomy" id="97359"/>
    <lineage>
        <taxon>Eukaryota</taxon>
        <taxon>Fungi</taxon>
        <taxon>Dikarya</taxon>
        <taxon>Basidiomycota</taxon>
        <taxon>Agaricomycotina</taxon>
        <taxon>Agaricomycetes</taxon>
        <taxon>Agaricomycetidae</taxon>
        <taxon>Agaricales</taxon>
        <taxon>Schizophyllaceae</taxon>
        <taxon>Schizophyllum</taxon>
    </lineage>
</organism>
<dbReference type="CDD" id="cd09917">
    <property type="entry name" value="F-box_SF"/>
    <property type="match status" value="1"/>
</dbReference>
<dbReference type="AlphaFoldDB" id="A0A550BU06"/>
<dbReference type="Proteomes" id="UP000320762">
    <property type="component" value="Unassembled WGS sequence"/>
</dbReference>